<organism evidence="2 3">
    <name type="scientific">Planosporangium thailandense</name>
    <dbReference type="NCBI Taxonomy" id="765197"/>
    <lineage>
        <taxon>Bacteria</taxon>
        <taxon>Bacillati</taxon>
        <taxon>Actinomycetota</taxon>
        <taxon>Actinomycetes</taxon>
        <taxon>Micromonosporales</taxon>
        <taxon>Micromonosporaceae</taxon>
        <taxon>Planosporangium</taxon>
    </lineage>
</organism>
<feature type="domain" description="SIS" evidence="1">
    <location>
        <begin position="131"/>
        <end position="274"/>
    </location>
</feature>
<dbReference type="PROSITE" id="PS51464">
    <property type="entry name" value="SIS"/>
    <property type="match status" value="1"/>
</dbReference>
<dbReference type="PANTHER" id="PTHR30514">
    <property type="entry name" value="GLUCOKINASE"/>
    <property type="match status" value="1"/>
</dbReference>
<dbReference type="SUPFAM" id="SSF53697">
    <property type="entry name" value="SIS domain"/>
    <property type="match status" value="1"/>
</dbReference>
<dbReference type="PANTHER" id="PTHR30514:SF18">
    <property type="entry name" value="RPIR-FAMILY TRANSCRIPTIONAL REGULATOR"/>
    <property type="match status" value="1"/>
</dbReference>
<proteinExistence type="predicted"/>
<evidence type="ECO:0000259" key="1">
    <source>
        <dbReference type="PROSITE" id="PS51464"/>
    </source>
</evidence>
<comment type="caution">
    <text evidence="2">The sequence shown here is derived from an EMBL/GenBank/DDBJ whole genome shotgun (WGS) entry which is preliminary data.</text>
</comment>
<dbReference type="InterPro" id="IPR035472">
    <property type="entry name" value="RpiR-like_SIS"/>
</dbReference>
<dbReference type="Pfam" id="PF01380">
    <property type="entry name" value="SIS"/>
    <property type="match status" value="1"/>
</dbReference>
<keyword evidence="3" id="KW-1185">Reference proteome</keyword>
<dbReference type="Gene3D" id="3.40.50.10490">
    <property type="entry name" value="Glucose-6-phosphate isomerase like protein, domain 1"/>
    <property type="match status" value="1"/>
</dbReference>
<gene>
    <name evidence="2" type="ORF">HC031_30750</name>
</gene>
<evidence type="ECO:0000313" key="3">
    <source>
        <dbReference type="Proteomes" id="UP000722989"/>
    </source>
</evidence>
<reference evidence="2 3" key="1">
    <citation type="submission" date="2020-03" db="EMBL/GenBank/DDBJ databases">
        <title>WGS of the type strain of Planosporangium spp.</title>
        <authorList>
            <person name="Thawai C."/>
        </authorList>
    </citation>
    <scope>NUCLEOTIDE SEQUENCE [LARGE SCALE GENOMIC DNA]</scope>
    <source>
        <strain evidence="2 3">TBRC 5610</strain>
    </source>
</reference>
<name>A0ABX0Y6M7_9ACTN</name>
<dbReference type="Proteomes" id="UP000722989">
    <property type="component" value="Unassembled WGS sequence"/>
</dbReference>
<dbReference type="RefSeq" id="WP_167928966.1">
    <property type="nucleotide sequence ID" value="NZ_JAATVY010000044.1"/>
</dbReference>
<dbReference type="InterPro" id="IPR001347">
    <property type="entry name" value="SIS_dom"/>
</dbReference>
<dbReference type="InterPro" id="IPR047640">
    <property type="entry name" value="RpiR-like"/>
</dbReference>
<accession>A0ABX0Y6M7</accession>
<dbReference type="EMBL" id="JAATVY010000044">
    <property type="protein sequence ID" value="NJC74061.1"/>
    <property type="molecule type" value="Genomic_DNA"/>
</dbReference>
<sequence length="293" mass="31528">MTTLAPTPILAALKLAASYHGEVGERLYRAIATDFPESLQRRPAQLVTSARASAEDLDRLLRDAGFSDTFELRYRAAKETNRRLSEPDLSVTTRSGPTGDRLALSRVLSREQDNLAGTLHALQSNGAFELAAQSILGSQRRWVFGDLKSTGYASLFAIDLTSALRDVVLIQPTAAAAITAVTDAHPSDTLTVFSFRSYSQLTLRLTREFHRLGCTVIALTDSYASPVSEFADHVLPINTGSESATHSPTAVVAVGHILASLSAAGAKGATRRARRRAEIARALESYTETAARS</sequence>
<dbReference type="InterPro" id="IPR046348">
    <property type="entry name" value="SIS_dom_sf"/>
</dbReference>
<dbReference type="CDD" id="cd05013">
    <property type="entry name" value="SIS_RpiR"/>
    <property type="match status" value="1"/>
</dbReference>
<protein>
    <submittedName>
        <fullName evidence="2">MurR/RpiR family transcriptional regulator</fullName>
    </submittedName>
</protein>
<evidence type="ECO:0000313" key="2">
    <source>
        <dbReference type="EMBL" id="NJC74061.1"/>
    </source>
</evidence>